<dbReference type="EMBL" id="LSTO01000001">
    <property type="protein sequence ID" value="OWW19200.1"/>
    <property type="molecule type" value="Genomic_DNA"/>
</dbReference>
<dbReference type="Proteomes" id="UP000197535">
    <property type="component" value="Unassembled WGS sequence"/>
</dbReference>
<name>A0A254T959_9BURK</name>
<dbReference type="AlphaFoldDB" id="A0A254T959"/>
<organism evidence="1 2">
    <name type="scientific">Noviherbaspirillum denitrificans</name>
    <dbReference type="NCBI Taxonomy" id="1968433"/>
    <lineage>
        <taxon>Bacteria</taxon>
        <taxon>Pseudomonadati</taxon>
        <taxon>Pseudomonadota</taxon>
        <taxon>Betaproteobacteria</taxon>
        <taxon>Burkholderiales</taxon>
        <taxon>Oxalobacteraceae</taxon>
        <taxon>Noviherbaspirillum</taxon>
    </lineage>
</organism>
<gene>
    <name evidence="1" type="ORF">AYR66_06495</name>
</gene>
<reference evidence="1 2" key="1">
    <citation type="submission" date="2016-02" db="EMBL/GenBank/DDBJ databases">
        <authorList>
            <person name="Wen L."/>
            <person name="He K."/>
            <person name="Yang H."/>
        </authorList>
    </citation>
    <scope>NUCLEOTIDE SEQUENCE [LARGE SCALE GENOMIC DNA]</scope>
    <source>
        <strain evidence="1 2">TSA40</strain>
    </source>
</reference>
<evidence type="ECO:0000313" key="1">
    <source>
        <dbReference type="EMBL" id="OWW19200.1"/>
    </source>
</evidence>
<sequence length="107" mass="12083">MQESAYEPSEYDLQLRRALIDHVNHLLASSAEGWIPLGQDREGRYPWERIGIKREVLDGIFKDFVYAELITIEIDPVHGLIARRVEHTSAAASVVIPNQLLDDGADT</sequence>
<proteinExistence type="predicted"/>
<accession>A0A254T959</accession>
<evidence type="ECO:0000313" key="2">
    <source>
        <dbReference type="Proteomes" id="UP000197535"/>
    </source>
</evidence>
<keyword evidence="2" id="KW-1185">Reference proteome</keyword>
<comment type="caution">
    <text evidence="1">The sequence shown here is derived from an EMBL/GenBank/DDBJ whole genome shotgun (WGS) entry which is preliminary data.</text>
</comment>
<protein>
    <submittedName>
        <fullName evidence="1">Uncharacterized protein</fullName>
    </submittedName>
</protein>